<accession>A0A147BAG7</accession>
<dbReference type="EMBL" id="GEGO01007625">
    <property type="protein sequence ID" value="JAR87779.1"/>
    <property type="molecule type" value="Transcribed_RNA"/>
</dbReference>
<dbReference type="AlphaFoldDB" id="A0A147BAG7"/>
<organism evidence="2">
    <name type="scientific">Ixodes ricinus</name>
    <name type="common">Common tick</name>
    <name type="synonym">Acarus ricinus</name>
    <dbReference type="NCBI Taxonomy" id="34613"/>
    <lineage>
        <taxon>Eukaryota</taxon>
        <taxon>Metazoa</taxon>
        <taxon>Ecdysozoa</taxon>
        <taxon>Arthropoda</taxon>
        <taxon>Chelicerata</taxon>
        <taxon>Arachnida</taxon>
        <taxon>Acari</taxon>
        <taxon>Parasitiformes</taxon>
        <taxon>Ixodida</taxon>
        <taxon>Ixodoidea</taxon>
        <taxon>Ixodidae</taxon>
        <taxon>Ixodinae</taxon>
        <taxon>Ixodes</taxon>
    </lineage>
</organism>
<evidence type="ECO:0000256" key="1">
    <source>
        <dbReference type="SAM" id="MobiDB-lite"/>
    </source>
</evidence>
<protein>
    <submittedName>
        <fullName evidence="2">Putative secreted protein</fullName>
    </submittedName>
</protein>
<sequence length="100" mass="11411">MLPAAAVAWSRLQGRSRRRRSSWVATTTRCAAASARGRPSTSGRAQFGGMRQLSLQTRTAWRRRRRRMSCRSPSSRRTRARAEMKSHRRPSSAISHRLFG</sequence>
<feature type="compositionally biased region" description="Basic residues" evidence="1">
    <location>
        <begin position="60"/>
        <end position="79"/>
    </location>
</feature>
<reference evidence="2" key="1">
    <citation type="journal article" date="2018" name="PLoS Negl. Trop. Dis.">
        <title>Sialome diversity of ticks revealed by RNAseq of single tick salivary glands.</title>
        <authorList>
            <person name="Perner J."/>
            <person name="Kropackova S."/>
            <person name="Kopacek P."/>
            <person name="Ribeiro J.M."/>
        </authorList>
    </citation>
    <scope>NUCLEOTIDE SEQUENCE</scope>
    <source>
        <strain evidence="2">Siblings of single egg batch collected in Ceske Budejovice</strain>
        <tissue evidence="2">Salivary glands</tissue>
    </source>
</reference>
<feature type="region of interest" description="Disordered" evidence="1">
    <location>
        <begin position="30"/>
        <end position="100"/>
    </location>
</feature>
<proteinExistence type="predicted"/>
<evidence type="ECO:0000313" key="2">
    <source>
        <dbReference type="EMBL" id="JAR87779.1"/>
    </source>
</evidence>
<name>A0A147BAG7_IXORI</name>